<proteinExistence type="inferred from homology"/>
<dbReference type="GO" id="GO:0006420">
    <property type="term" value="P:arginyl-tRNA aminoacylation"/>
    <property type="evidence" value="ECO:0007669"/>
    <property type="project" value="InterPro"/>
</dbReference>
<evidence type="ECO:0000256" key="8">
    <source>
        <dbReference type="ARBA" id="ARBA00023146"/>
    </source>
</evidence>
<dbReference type="EC" id="6.1.1.14" evidence="10"/>
<dbReference type="RefSeq" id="WP_191154472.1">
    <property type="nucleotide sequence ID" value="NZ_JACWUN010000005.1"/>
</dbReference>
<comment type="caution">
    <text evidence="12">The sequence shown here is derived from an EMBL/GenBank/DDBJ whole genome shotgun (WGS) entry which is preliminary data.</text>
</comment>
<dbReference type="Proteomes" id="UP000632828">
    <property type="component" value="Unassembled WGS sequence"/>
</dbReference>
<protein>
    <recommendedName>
        <fullName evidence="10">Glycine--tRNA ligase beta subunit</fullName>
        <ecNumber evidence="10">6.1.1.14</ecNumber>
    </recommendedName>
    <alternativeName>
        <fullName evidence="10">Glycyl-tRNA synthetase beta subunit</fullName>
        <shortName evidence="10">GlyRS</shortName>
    </alternativeName>
</protein>
<evidence type="ECO:0000256" key="10">
    <source>
        <dbReference type="HAMAP-Rule" id="MF_00255"/>
    </source>
</evidence>
<dbReference type="PROSITE" id="PS50861">
    <property type="entry name" value="AA_TRNA_LIGASE_II_GLYAB"/>
    <property type="match status" value="1"/>
</dbReference>
<dbReference type="InterPro" id="IPR015944">
    <property type="entry name" value="Gly-tRNA-synth_bsu"/>
</dbReference>
<dbReference type="InterPro" id="IPR008909">
    <property type="entry name" value="DALR_anticod-bd"/>
</dbReference>
<comment type="similarity">
    <text evidence="2 10">Belongs to the class-II aminoacyl-tRNA synthetase family.</text>
</comment>
<keyword evidence="7 10" id="KW-0648">Protein biosynthesis</keyword>
<dbReference type="GO" id="GO:0004820">
    <property type="term" value="F:glycine-tRNA ligase activity"/>
    <property type="evidence" value="ECO:0007669"/>
    <property type="project" value="UniProtKB-UniRule"/>
</dbReference>
<dbReference type="Pfam" id="PF02092">
    <property type="entry name" value="tRNA_synt_2f"/>
    <property type="match status" value="1"/>
</dbReference>
<evidence type="ECO:0000256" key="3">
    <source>
        <dbReference type="ARBA" id="ARBA00022490"/>
    </source>
</evidence>
<evidence type="ECO:0000259" key="11">
    <source>
        <dbReference type="Pfam" id="PF05746"/>
    </source>
</evidence>
<dbReference type="InterPro" id="IPR006194">
    <property type="entry name" value="Gly-tRNA-synth_heterodimer"/>
</dbReference>
<sequence>MSAELFLELGTEEIPAGFIPRALNDMENLLRQELEHARIPHGEVTTFATPRRLAISVAEVSSVQQRQELELTGPPARIAYDGQGQPTKAAIGFARTNGVEVADLKIVQTEKGDYLGISKIIEGGDTSDQLPEILTRVINKISFKKSMRWKDLDVRFARPVHWIVALYGGEVVPVTYGDLQSGNRSRGHRFMAPDEFRVTGVEDYVEQARQHHVMVDIAARRQLIEEQLHALADQLGGRINPDDELLQEVTFLVESPQALAGSIEAGFLQLPSELLITSMREHQRYFTLVDEQGTLLPHFITIANTQAVDPAVVVAGNERVLKARLADAMFFWREDQKTPLEKRLDALKKVVYQAQLGTSFEKVERFSELAAKLAEQFAPDTLALTRRAALLAKCDLETGMVYEFPELQGVMGREYALLEGEDPRVATAIYEHYLPTQAGGVLPADDIGAFVSIADKIDTICGCFSVGLIPTGTADPYALRRNAIGILSIILDRGYALSIPELIARSVALLDNKRQRPAQEVVDDVVSFIRLRLVNQLAQQYPADVVDAVLSASFTVPVDALARIKALTTLKQRADFDLLSVAFKRVGNMVKQQTDTRLDEQLLVESSEKDLYQQLQLVEQNVSVAIKRGDYVAALESVARLRKPVDAFFDDVMVMVEDASLRTNRLALLAAISTLFSGIADFSRLS</sequence>
<evidence type="ECO:0000256" key="9">
    <source>
        <dbReference type="ARBA" id="ARBA00047937"/>
    </source>
</evidence>
<evidence type="ECO:0000256" key="1">
    <source>
        <dbReference type="ARBA" id="ARBA00004496"/>
    </source>
</evidence>
<accession>A0A8J6UGQ7</accession>
<keyword evidence="5 10" id="KW-0547">Nucleotide-binding</keyword>
<comment type="subunit">
    <text evidence="10">Tetramer of two alpha and two beta subunits.</text>
</comment>
<comment type="catalytic activity">
    <reaction evidence="9 10">
        <text>tRNA(Gly) + glycine + ATP = glycyl-tRNA(Gly) + AMP + diphosphate</text>
        <dbReference type="Rhea" id="RHEA:16013"/>
        <dbReference type="Rhea" id="RHEA-COMP:9664"/>
        <dbReference type="Rhea" id="RHEA-COMP:9683"/>
        <dbReference type="ChEBI" id="CHEBI:30616"/>
        <dbReference type="ChEBI" id="CHEBI:33019"/>
        <dbReference type="ChEBI" id="CHEBI:57305"/>
        <dbReference type="ChEBI" id="CHEBI:78442"/>
        <dbReference type="ChEBI" id="CHEBI:78522"/>
        <dbReference type="ChEBI" id="CHEBI:456215"/>
        <dbReference type="EC" id="6.1.1.14"/>
    </reaction>
</comment>
<keyword evidence="4 10" id="KW-0436">Ligase</keyword>
<evidence type="ECO:0000256" key="4">
    <source>
        <dbReference type="ARBA" id="ARBA00022598"/>
    </source>
</evidence>
<dbReference type="PANTHER" id="PTHR30075">
    <property type="entry name" value="GLYCYL-TRNA SYNTHETASE"/>
    <property type="match status" value="1"/>
</dbReference>
<dbReference type="HAMAP" id="MF_00255">
    <property type="entry name" value="Gly_tRNA_synth_beta"/>
    <property type="match status" value="1"/>
</dbReference>
<comment type="subcellular location">
    <subcellularLocation>
        <location evidence="1 10">Cytoplasm</location>
    </subcellularLocation>
</comment>
<keyword evidence="6 10" id="KW-0067">ATP-binding</keyword>
<dbReference type="GO" id="GO:0005829">
    <property type="term" value="C:cytosol"/>
    <property type="evidence" value="ECO:0007669"/>
    <property type="project" value="TreeGrafter"/>
</dbReference>
<reference evidence="12" key="1">
    <citation type="submission" date="2020-09" db="EMBL/GenBank/DDBJ databases">
        <title>Pelobacter alkaliphilus sp. nov., a novel anaerobic arsenate-reducing bacterium from terrestrial mud volcano.</title>
        <authorList>
            <person name="Khomyakova M.A."/>
            <person name="Merkel A.Y."/>
            <person name="Slobodkin A.I."/>
        </authorList>
    </citation>
    <scope>NUCLEOTIDE SEQUENCE</scope>
    <source>
        <strain evidence="12">M08fum</strain>
    </source>
</reference>
<feature type="domain" description="DALR anticodon binding" evidence="11">
    <location>
        <begin position="582"/>
        <end position="676"/>
    </location>
</feature>
<dbReference type="GO" id="GO:0006426">
    <property type="term" value="P:glycyl-tRNA aminoacylation"/>
    <property type="evidence" value="ECO:0007669"/>
    <property type="project" value="UniProtKB-UniRule"/>
</dbReference>
<gene>
    <name evidence="10" type="primary">glyS</name>
    <name evidence="12" type="ORF">ICT70_05885</name>
</gene>
<dbReference type="SUPFAM" id="SSF109604">
    <property type="entry name" value="HD-domain/PDEase-like"/>
    <property type="match status" value="1"/>
</dbReference>
<dbReference type="NCBIfam" id="TIGR00211">
    <property type="entry name" value="glyS"/>
    <property type="match status" value="1"/>
</dbReference>
<dbReference type="PRINTS" id="PR01045">
    <property type="entry name" value="TRNASYNTHGB"/>
</dbReference>
<dbReference type="GO" id="GO:0004814">
    <property type="term" value="F:arginine-tRNA ligase activity"/>
    <property type="evidence" value="ECO:0007669"/>
    <property type="project" value="InterPro"/>
</dbReference>
<organism evidence="12 13">
    <name type="scientific">Pelovirga terrestris</name>
    <dbReference type="NCBI Taxonomy" id="2771352"/>
    <lineage>
        <taxon>Bacteria</taxon>
        <taxon>Pseudomonadati</taxon>
        <taxon>Thermodesulfobacteriota</taxon>
        <taxon>Desulfuromonadia</taxon>
        <taxon>Geobacterales</taxon>
        <taxon>Geobacteraceae</taxon>
        <taxon>Pelovirga</taxon>
    </lineage>
</organism>
<dbReference type="EMBL" id="JACWUN010000005">
    <property type="protein sequence ID" value="MBD1400198.1"/>
    <property type="molecule type" value="Genomic_DNA"/>
</dbReference>
<keyword evidence="13" id="KW-1185">Reference proteome</keyword>
<dbReference type="GO" id="GO:0005524">
    <property type="term" value="F:ATP binding"/>
    <property type="evidence" value="ECO:0007669"/>
    <property type="project" value="UniProtKB-UniRule"/>
</dbReference>
<keyword evidence="8 10" id="KW-0030">Aminoacyl-tRNA synthetase</keyword>
<keyword evidence="3 10" id="KW-0963">Cytoplasm</keyword>
<dbReference type="PANTHER" id="PTHR30075:SF2">
    <property type="entry name" value="GLYCINE--TRNA LIGASE, CHLOROPLASTIC_MITOCHONDRIAL 2"/>
    <property type="match status" value="1"/>
</dbReference>
<evidence type="ECO:0000256" key="7">
    <source>
        <dbReference type="ARBA" id="ARBA00022917"/>
    </source>
</evidence>
<name>A0A8J6UGQ7_9BACT</name>
<dbReference type="AlphaFoldDB" id="A0A8J6UGQ7"/>
<evidence type="ECO:0000256" key="5">
    <source>
        <dbReference type="ARBA" id="ARBA00022741"/>
    </source>
</evidence>
<evidence type="ECO:0000256" key="6">
    <source>
        <dbReference type="ARBA" id="ARBA00022840"/>
    </source>
</evidence>
<evidence type="ECO:0000313" key="13">
    <source>
        <dbReference type="Proteomes" id="UP000632828"/>
    </source>
</evidence>
<evidence type="ECO:0000256" key="2">
    <source>
        <dbReference type="ARBA" id="ARBA00008226"/>
    </source>
</evidence>
<evidence type="ECO:0000313" key="12">
    <source>
        <dbReference type="EMBL" id="MBD1400198.1"/>
    </source>
</evidence>
<dbReference type="Pfam" id="PF05746">
    <property type="entry name" value="DALR_1"/>
    <property type="match status" value="1"/>
</dbReference>